<comment type="caution">
    <text evidence="10">The sequence shown here is derived from an EMBL/GenBank/DDBJ whole genome shotgun (WGS) entry which is preliminary data.</text>
</comment>
<evidence type="ECO:0000256" key="6">
    <source>
        <dbReference type="ARBA" id="ARBA00023242"/>
    </source>
</evidence>
<dbReference type="PROSITE" id="PS51504">
    <property type="entry name" value="H15"/>
    <property type="match status" value="1"/>
</dbReference>
<evidence type="ECO:0000256" key="3">
    <source>
        <dbReference type="ARBA" id="ARBA00022454"/>
    </source>
</evidence>
<evidence type="ECO:0000256" key="8">
    <source>
        <dbReference type="SAM" id="MobiDB-lite"/>
    </source>
</evidence>
<keyword evidence="4" id="KW-0007">Acetylation</keyword>
<dbReference type="InterPro" id="IPR036390">
    <property type="entry name" value="WH_DNA-bd_sf"/>
</dbReference>
<dbReference type="CDD" id="cd00073">
    <property type="entry name" value="H15"/>
    <property type="match status" value="1"/>
</dbReference>
<evidence type="ECO:0000256" key="1">
    <source>
        <dbReference type="ARBA" id="ARBA00004123"/>
    </source>
</evidence>
<dbReference type="Gene3D" id="1.10.10.10">
    <property type="entry name" value="Winged helix-like DNA-binding domain superfamily/Winged helix DNA-binding domain"/>
    <property type="match status" value="1"/>
</dbReference>
<dbReference type="InterPro" id="IPR005818">
    <property type="entry name" value="Histone_H1/H5_H15"/>
</dbReference>
<keyword evidence="11" id="KW-1185">Reference proteome</keyword>
<evidence type="ECO:0000313" key="11">
    <source>
        <dbReference type="Proteomes" id="UP001303046"/>
    </source>
</evidence>
<dbReference type="Pfam" id="PF00538">
    <property type="entry name" value="Linker_histone"/>
    <property type="match status" value="1"/>
</dbReference>
<feature type="region of interest" description="Disordered" evidence="8">
    <location>
        <begin position="1"/>
        <end position="23"/>
    </location>
</feature>
<dbReference type="PANTHER" id="PTHR11467">
    <property type="entry name" value="HISTONE H1"/>
    <property type="match status" value="1"/>
</dbReference>
<feature type="compositionally biased region" description="Polar residues" evidence="8">
    <location>
        <begin position="1"/>
        <end position="11"/>
    </location>
</feature>
<feature type="compositionally biased region" description="Basic and acidic residues" evidence="8">
    <location>
        <begin position="139"/>
        <end position="151"/>
    </location>
</feature>
<gene>
    <name evidence="10" type="primary">Necator_chrII.g5138</name>
    <name evidence="10" type="ORF">RB195_017346</name>
</gene>
<reference evidence="10 11" key="1">
    <citation type="submission" date="2023-08" db="EMBL/GenBank/DDBJ databases">
        <title>A Necator americanus chromosomal reference genome.</title>
        <authorList>
            <person name="Ilik V."/>
            <person name="Petrzelkova K.J."/>
            <person name="Pardy F."/>
            <person name="Fuh T."/>
            <person name="Niatou-Singa F.S."/>
            <person name="Gouil Q."/>
            <person name="Baker L."/>
            <person name="Ritchie M.E."/>
            <person name="Jex A.R."/>
            <person name="Gazzola D."/>
            <person name="Li H."/>
            <person name="Toshio Fujiwara R."/>
            <person name="Zhan B."/>
            <person name="Aroian R.V."/>
            <person name="Pafco B."/>
            <person name="Schwarz E.M."/>
        </authorList>
    </citation>
    <scope>NUCLEOTIDE SEQUENCE [LARGE SCALE GENOMIC DNA]</scope>
    <source>
        <strain evidence="10 11">Aroian</strain>
        <tissue evidence="10">Whole animal</tissue>
    </source>
</reference>
<evidence type="ECO:0000259" key="9">
    <source>
        <dbReference type="PROSITE" id="PS51504"/>
    </source>
</evidence>
<feature type="domain" description="H15" evidence="9">
    <location>
        <begin position="27"/>
        <end position="103"/>
    </location>
</feature>
<sequence length="207" mass="22502">MMSVAAVSSSKRPPKATALRVPKSMPEHPTYAVMVKDAITQLKERSGSSKSAILKYITQHYKLGDNVSMINVHLKRALARGVAKGELKQVSGIGATGSFKVNADYKKLKKTAAPTVKKPVAKKATSEPIAPKKAPAPKPKIEKKLKTPKKEVVKKKVVKKEVVKKEVVRKEVVRKEAAQKAKPTRNTTGSSSRKTVKSVKKSTASRV</sequence>
<dbReference type="SUPFAM" id="SSF46785">
    <property type="entry name" value="Winged helix' DNA-binding domain"/>
    <property type="match status" value="1"/>
</dbReference>
<dbReference type="InterPro" id="IPR036388">
    <property type="entry name" value="WH-like_DNA-bd_sf"/>
</dbReference>
<proteinExistence type="inferred from homology"/>
<name>A0ABR1C4S8_NECAM</name>
<keyword evidence="5 7" id="KW-0238">DNA-binding</keyword>
<organism evidence="10 11">
    <name type="scientific">Necator americanus</name>
    <name type="common">Human hookworm</name>
    <dbReference type="NCBI Taxonomy" id="51031"/>
    <lineage>
        <taxon>Eukaryota</taxon>
        <taxon>Metazoa</taxon>
        <taxon>Ecdysozoa</taxon>
        <taxon>Nematoda</taxon>
        <taxon>Chromadorea</taxon>
        <taxon>Rhabditida</taxon>
        <taxon>Rhabditina</taxon>
        <taxon>Rhabditomorpha</taxon>
        <taxon>Strongyloidea</taxon>
        <taxon>Ancylostomatidae</taxon>
        <taxon>Bunostominae</taxon>
        <taxon>Necator</taxon>
    </lineage>
</organism>
<feature type="region of interest" description="Disordered" evidence="8">
    <location>
        <begin position="169"/>
        <end position="207"/>
    </location>
</feature>
<protein>
    <recommendedName>
        <fullName evidence="9">H15 domain-containing protein</fullName>
    </recommendedName>
</protein>
<feature type="region of interest" description="Disordered" evidence="8">
    <location>
        <begin position="113"/>
        <end position="154"/>
    </location>
</feature>
<feature type="compositionally biased region" description="Basic and acidic residues" evidence="8">
    <location>
        <begin position="169"/>
        <end position="179"/>
    </location>
</feature>
<dbReference type="SMART" id="SM00526">
    <property type="entry name" value="H15"/>
    <property type="match status" value="1"/>
</dbReference>
<keyword evidence="6 7" id="KW-0539">Nucleus</keyword>
<dbReference type="PRINTS" id="PR00624">
    <property type="entry name" value="HISTONEH5"/>
</dbReference>
<comment type="similarity">
    <text evidence="7">Belongs to the histone H1/H5 family.</text>
</comment>
<accession>A0ABR1C4S8</accession>
<evidence type="ECO:0000313" key="10">
    <source>
        <dbReference type="EMBL" id="KAK6733536.1"/>
    </source>
</evidence>
<dbReference type="InterPro" id="IPR005819">
    <property type="entry name" value="H1/H5"/>
</dbReference>
<comment type="subcellular location">
    <subcellularLocation>
        <location evidence="2">Chromosome</location>
    </subcellularLocation>
    <subcellularLocation>
        <location evidence="1 7">Nucleus</location>
    </subcellularLocation>
</comment>
<evidence type="ECO:0000256" key="5">
    <source>
        <dbReference type="ARBA" id="ARBA00023125"/>
    </source>
</evidence>
<evidence type="ECO:0000256" key="4">
    <source>
        <dbReference type="ARBA" id="ARBA00022990"/>
    </source>
</evidence>
<evidence type="ECO:0000256" key="7">
    <source>
        <dbReference type="RuleBase" id="RU003894"/>
    </source>
</evidence>
<keyword evidence="3 7" id="KW-0158">Chromosome</keyword>
<evidence type="ECO:0000256" key="2">
    <source>
        <dbReference type="ARBA" id="ARBA00004286"/>
    </source>
</evidence>
<dbReference type="EMBL" id="JAVFWL010000002">
    <property type="protein sequence ID" value="KAK6733536.1"/>
    <property type="molecule type" value="Genomic_DNA"/>
</dbReference>
<dbReference type="PANTHER" id="PTHR11467:SF36">
    <property type="entry name" value="HISTONE 24-RELATED"/>
    <property type="match status" value="1"/>
</dbReference>
<dbReference type="Proteomes" id="UP001303046">
    <property type="component" value="Unassembled WGS sequence"/>
</dbReference>